<evidence type="ECO:0008006" key="5">
    <source>
        <dbReference type="Google" id="ProtNLM"/>
    </source>
</evidence>
<dbReference type="Gene3D" id="2.60.40.2030">
    <property type="match status" value="1"/>
</dbReference>
<evidence type="ECO:0000313" key="3">
    <source>
        <dbReference type="EMBL" id="CAL4769500.1"/>
    </source>
</evidence>
<keyword evidence="1" id="KW-0732">Signal</keyword>
<reference evidence="2" key="1">
    <citation type="submission" date="2022-10" db="EMBL/GenBank/DDBJ databases">
        <authorList>
            <person name="Chen Y."/>
            <person name="Dougan E. K."/>
            <person name="Chan C."/>
            <person name="Rhodes N."/>
            <person name="Thang M."/>
        </authorList>
    </citation>
    <scope>NUCLEOTIDE SEQUENCE</scope>
</reference>
<evidence type="ECO:0000256" key="1">
    <source>
        <dbReference type="SAM" id="SignalP"/>
    </source>
</evidence>
<keyword evidence="4" id="KW-1185">Reference proteome</keyword>
<sequence length="600" mass="65549">MATLKAFLLAALLKICLAQQGHAVFQASTLNLTEKVGTVGIPLKRVDGSTGILEATVTVDTVASTMQPVDYTFHSGSVRWTDGDTSPKALVISIHDDNTFEPTEVLELVISDTNPGSSALQRLKIYLQADDDGGQLEFTYVTAKGENTSLASSSISLMEGQPKTLQCIAWAERLGGSSGVSTMWLSVCEQEALATQGIDFDFYGANVPVKWEDGETDRRCVLYSLPSGGTRALLPYSWQSAIMIWPDADEEPLEELCFAVNSFSNSSASLSTGTLRYVLADNGATGKATRCFLGADCNVDFTGLHWEPGVNISLAMYCNVQACSTWRWPYAKSYRFTVPAEDIAKRDPGNWYACRCFEESAQAIHVISIMGPWSRNVASCTLGWESCSVQLTGEGLRMHSQTIRVLHACANIGDNSSDDDYIDAGLWKGGIARLDLTQKPGSWYNMADPLEVNSAGPGLFYMCWCFSGFGGRASCDKYSDFVVSAGLFVMEGPHVQEDRVIIHGSPLQFNVTGAGLEANDRISIVTSCNQRDVYMEIPTSDGYFFDFGTVHEGHLPPGNFEFCWCRRAGSLANCSHPDHWTYVGSLNVMCPSGYYNFEEE</sequence>
<proteinExistence type="predicted"/>
<accession>A0A9P1FN40</accession>
<feature type="chain" id="PRO_5043272313" description="Calx-beta domain-containing protein" evidence="1">
    <location>
        <begin position="19"/>
        <end position="600"/>
    </location>
</feature>
<feature type="signal peptide" evidence="1">
    <location>
        <begin position="1"/>
        <end position="18"/>
    </location>
</feature>
<protein>
    <recommendedName>
        <fullName evidence="5">Calx-beta domain-containing protein</fullName>
    </recommendedName>
</protein>
<dbReference type="EMBL" id="CAMXCT030000691">
    <property type="protein sequence ID" value="CAL4769500.1"/>
    <property type="molecule type" value="Genomic_DNA"/>
</dbReference>
<dbReference type="InterPro" id="IPR038081">
    <property type="entry name" value="CalX-like_sf"/>
</dbReference>
<name>A0A9P1FN40_9DINO</name>
<comment type="caution">
    <text evidence="2">The sequence shown here is derived from an EMBL/GenBank/DDBJ whole genome shotgun (WGS) entry which is preliminary data.</text>
</comment>
<feature type="non-terminal residue" evidence="2">
    <location>
        <position position="600"/>
    </location>
</feature>
<reference evidence="3 4" key="2">
    <citation type="submission" date="2024-05" db="EMBL/GenBank/DDBJ databases">
        <authorList>
            <person name="Chen Y."/>
            <person name="Shah S."/>
            <person name="Dougan E. K."/>
            <person name="Thang M."/>
            <person name="Chan C."/>
        </authorList>
    </citation>
    <scope>NUCLEOTIDE SEQUENCE [LARGE SCALE GENOMIC DNA]</scope>
</reference>
<dbReference type="EMBL" id="CAMXCT010000691">
    <property type="protein sequence ID" value="CAI3982188.1"/>
    <property type="molecule type" value="Genomic_DNA"/>
</dbReference>
<dbReference type="Proteomes" id="UP001152797">
    <property type="component" value="Unassembled WGS sequence"/>
</dbReference>
<dbReference type="EMBL" id="CAMXCT020000691">
    <property type="protein sequence ID" value="CAL1135563.1"/>
    <property type="molecule type" value="Genomic_DNA"/>
</dbReference>
<dbReference type="SUPFAM" id="SSF141072">
    <property type="entry name" value="CalX-like"/>
    <property type="match status" value="1"/>
</dbReference>
<gene>
    <name evidence="2" type="ORF">C1SCF055_LOCUS9913</name>
</gene>
<evidence type="ECO:0000313" key="4">
    <source>
        <dbReference type="Proteomes" id="UP001152797"/>
    </source>
</evidence>
<evidence type="ECO:0000313" key="2">
    <source>
        <dbReference type="EMBL" id="CAI3982188.1"/>
    </source>
</evidence>
<dbReference type="AlphaFoldDB" id="A0A9P1FN40"/>
<organism evidence="2">
    <name type="scientific">Cladocopium goreaui</name>
    <dbReference type="NCBI Taxonomy" id="2562237"/>
    <lineage>
        <taxon>Eukaryota</taxon>
        <taxon>Sar</taxon>
        <taxon>Alveolata</taxon>
        <taxon>Dinophyceae</taxon>
        <taxon>Suessiales</taxon>
        <taxon>Symbiodiniaceae</taxon>
        <taxon>Cladocopium</taxon>
    </lineage>
</organism>